<evidence type="ECO:0000313" key="2">
    <source>
        <dbReference type="EMBL" id="MBW77572.1"/>
    </source>
</evidence>
<dbReference type="EMBL" id="GGFL01013394">
    <property type="protein sequence ID" value="MBW77572.1"/>
    <property type="molecule type" value="Transcribed_RNA"/>
</dbReference>
<evidence type="ECO:0000256" key="1">
    <source>
        <dbReference type="SAM" id="SignalP"/>
    </source>
</evidence>
<accession>A0A2M4DJ55</accession>
<feature type="chain" id="PRO_5014682488" evidence="1">
    <location>
        <begin position="25"/>
        <end position="97"/>
    </location>
</feature>
<name>A0A2M4DJ55_ANODA</name>
<feature type="signal peptide" evidence="1">
    <location>
        <begin position="1"/>
        <end position="24"/>
    </location>
</feature>
<keyword evidence="1" id="KW-0732">Signal</keyword>
<sequence length="97" mass="11034">MFQQHTKLAHCLSLLLSLLYSTPYQPTPNLPAVGASFLVTVGNARFGTIRIRGAEIKYEFTEFDYRFPVGHQFSPAQGGQNDQGNYFVRFRTRTVFV</sequence>
<reference evidence="2" key="1">
    <citation type="submission" date="2018-01" db="EMBL/GenBank/DDBJ databases">
        <title>An insight into the sialome of Amazonian anophelines.</title>
        <authorList>
            <person name="Ribeiro J.M."/>
            <person name="Scarpassa V."/>
            <person name="Calvo E."/>
        </authorList>
    </citation>
    <scope>NUCLEOTIDE SEQUENCE</scope>
</reference>
<protein>
    <submittedName>
        <fullName evidence="2">Putative secreted protein</fullName>
    </submittedName>
</protein>
<proteinExistence type="predicted"/>
<organism evidence="2">
    <name type="scientific">Anopheles darlingi</name>
    <name type="common">Mosquito</name>
    <dbReference type="NCBI Taxonomy" id="43151"/>
    <lineage>
        <taxon>Eukaryota</taxon>
        <taxon>Metazoa</taxon>
        <taxon>Ecdysozoa</taxon>
        <taxon>Arthropoda</taxon>
        <taxon>Hexapoda</taxon>
        <taxon>Insecta</taxon>
        <taxon>Pterygota</taxon>
        <taxon>Neoptera</taxon>
        <taxon>Endopterygota</taxon>
        <taxon>Diptera</taxon>
        <taxon>Nematocera</taxon>
        <taxon>Culicoidea</taxon>
        <taxon>Culicidae</taxon>
        <taxon>Anophelinae</taxon>
        <taxon>Anopheles</taxon>
    </lineage>
</organism>
<dbReference type="AlphaFoldDB" id="A0A2M4DJ55"/>